<dbReference type="NCBIfam" id="TIGR00254">
    <property type="entry name" value="GGDEF"/>
    <property type="match status" value="1"/>
</dbReference>
<evidence type="ECO:0000256" key="1">
    <source>
        <dbReference type="ARBA" id="ARBA00001946"/>
    </source>
</evidence>
<dbReference type="CDD" id="cd01949">
    <property type="entry name" value="GGDEF"/>
    <property type="match status" value="1"/>
</dbReference>
<feature type="domain" description="GGDEF" evidence="6">
    <location>
        <begin position="367"/>
        <end position="500"/>
    </location>
</feature>
<dbReference type="EMBL" id="CABVHP010000019">
    <property type="protein sequence ID" value="VVO28978.1"/>
    <property type="molecule type" value="Genomic_DNA"/>
</dbReference>
<organism evidence="7 8">
    <name type="scientific">Pseudomonas fluorescens</name>
    <dbReference type="NCBI Taxonomy" id="294"/>
    <lineage>
        <taxon>Bacteria</taxon>
        <taxon>Pseudomonadati</taxon>
        <taxon>Pseudomonadota</taxon>
        <taxon>Gammaproteobacteria</taxon>
        <taxon>Pseudomonadales</taxon>
        <taxon>Pseudomonadaceae</taxon>
        <taxon>Pseudomonas</taxon>
    </lineage>
</organism>
<feature type="transmembrane region" description="Helical" evidence="5">
    <location>
        <begin position="274"/>
        <end position="292"/>
    </location>
</feature>
<accession>A0A5E7EQA6</accession>
<dbReference type="RefSeq" id="WP_150639642.1">
    <property type="nucleotide sequence ID" value="NZ_CABVHP010000019.1"/>
</dbReference>
<dbReference type="Pfam" id="PF00990">
    <property type="entry name" value="GGDEF"/>
    <property type="match status" value="1"/>
</dbReference>
<evidence type="ECO:0000256" key="4">
    <source>
        <dbReference type="ARBA" id="ARBA00034247"/>
    </source>
</evidence>
<dbReference type="PROSITE" id="PS50887">
    <property type="entry name" value="GGDEF"/>
    <property type="match status" value="1"/>
</dbReference>
<dbReference type="InterPro" id="IPR043128">
    <property type="entry name" value="Rev_trsase/Diguanyl_cyclase"/>
</dbReference>
<dbReference type="InterPro" id="IPR029787">
    <property type="entry name" value="Nucleotide_cyclase"/>
</dbReference>
<comment type="subcellular location">
    <subcellularLocation>
        <location evidence="2">Cell inner membrane</location>
    </subcellularLocation>
</comment>
<dbReference type="InterPro" id="IPR054327">
    <property type="entry name" value="His-kinase-like_sensor"/>
</dbReference>
<dbReference type="GO" id="GO:0052621">
    <property type="term" value="F:diguanylate cyclase activity"/>
    <property type="evidence" value="ECO:0007669"/>
    <property type="project" value="UniProtKB-EC"/>
</dbReference>
<comment type="catalytic activity">
    <reaction evidence="4">
        <text>2 GTP = 3',3'-c-di-GMP + 2 diphosphate</text>
        <dbReference type="Rhea" id="RHEA:24898"/>
        <dbReference type="ChEBI" id="CHEBI:33019"/>
        <dbReference type="ChEBI" id="CHEBI:37565"/>
        <dbReference type="ChEBI" id="CHEBI:58805"/>
        <dbReference type="EC" id="2.7.7.65"/>
    </reaction>
</comment>
<dbReference type="Pfam" id="PF22588">
    <property type="entry name" value="dCache_1_like"/>
    <property type="match status" value="1"/>
</dbReference>
<gene>
    <name evidence="7" type="ORF">PS704_04847</name>
</gene>
<dbReference type="EC" id="2.7.7.65" evidence="3"/>
<dbReference type="Gene3D" id="3.30.70.270">
    <property type="match status" value="1"/>
</dbReference>
<reference evidence="7 8" key="1">
    <citation type="submission" date="2019-09" db="EMBL/GenBank/DDBJ databases">
        <authorList>
            <person name="Chandra G."/>
            <person name="Truman W A."/>
        </authorList>
    </citation>
    <scope>NUCLEOTIDE SEQUENCE [LARGE SCALE GENOMIC DNA]</scope>
    <source>
        <strain evidence="7">PS704</strain>
    </source>
</reference>
<evidence type="ECO:0000256" key="2">
    <source>
        <dbReference type="ARBA" id="ARBA00004533"/>
    </source>
</evidence>
<dbReference type="SMART" id="SM00267">
    <property type="entry name" value="GGDEF"/>
    <property type="match status" value="1"/>
</dbReference>
<dbReference type="Gene3D" id="3.30.450.20">
    <property type="entry name" value="PAS domain"/>
    <property type="match status" value="2"/>
</dbReference>
<dbReference type="InterPro" id="IPR050469">
    <property type="entry name" value="Diguanylate_Cyclase"/>
</dbReference>
<dbReference type="Proteomes" id="UP000326557">
    <property type="component" value="Unassembled WGS sequence"/>
</dbReference>
<keyword evidence="5" id="KW-1133">Transmembrane helix</keyword>
<proteinExistence type="predicted"/>
<feature type="transmembrane region" description="Helical" evidence="5">
    <location>
        <begin position="298"/>
        <end position="320"/>
    </location>
</feature>
<feature type="transmembrane region" description="Helical" evidence="5">
    <location>
        <begin position="20"/>
        <end position="40"/>
    </location>
</feature>
<dbReference type="CDD" id="cd12915">
    <property type="entry name" value="PDC2_DGC_like"/>
    <property type="match status" value="1"/>
</dbReference>
<dbReference type="PANTHER" id="PTHR45138:SF9">
    <property type="entry name" value="DIGUANYLATE CYCLASE DGCM-RELATED"/>
    <property type="match status" value="1"/>
</dbReference>
<keyword evidence="5" id="KW-0472">Membrane</keyword>
<dbReference type="GO" id="GO:1902201">
    <property type="term" value="P:negative regulation of bacterial-type flagellum-dependent cell motility"/>
    <property type="evidence" value="ECO:0007669"/>
    <property type="project" value="TreeGrafter"/>
</dbReference>
<dbReference type="AlphaFoldDB" id="A0A5E7EQA6"/>
<dbReference type="GO" id="GO:0005886">
    <property type="term" value="C:plasma membrane"/>
    <property type="evidence" value="ECO:0007669"/>
    <property type="project" value="UniProtKB-SubCell"/>
</dbReference>
<dbReference type="CDD" id="cd12914">
    <property type="entry name" value="PDC1_DGC_like"/>
    <property type="match status" value="1"/>
</dbReference>
<keyword evidence="5" id="KW-0812">Transmembrane</keyword>
<dbReference type="FunFam" id="3.30.70.270:FF:000001">
    <property type="entry name" value="Diguanylate cyclase domain protein"/>
    <property type="match status" value="1"/>
</dbReference>
<dbReference type="GO" id="GO:0043709">
    <property type="term" value="P:cell adhesion involved in single-species biofilm formation"/>
    <property type="evidence" value="ECO:0007669"/>
    <property type="project" value="TreeGrafter"/>
</dbReference>
<dbReference type="SUPFAM" id="SSF55073">
    <property type="entry name" value="Nucleotide cyclase"/>
    <property type="match status" value="1"/>
</dbReference>
<evidence type="ECO:0000256" key="3">
    <source>
        <dbReference type="ARBA" id="ARBA00012528"/>
    </source>
</evidence>
<evidence type="ECO:0000313" key="7">
    <source>
        <dbReference type="EMBL" id="VVO28978.1"/>
    </source>
</evidence>
<dbReference type="InterPro" id="IPR000160">
    <property type="entry name" value="GGDEF_dom"/>
</dbReference>
<dbReference type="PANTHER" id="PTHR45138">
    <property type="entry name" value="REGULATORY COMPONENTS OF SENSORY TRANSDUCTION SYSTEM"/>
    <property type="match status" value="1"/>
</dbReference>
<dbReference type="OrthoDB" id="9812260at2"/>
<evidence type="ECO:0000256" key="5">
    <source>
        <dbReference type="SAM" id="Phobius"/>
    </source>
</evidence>
<comment type="cofactor">
    <cofactor evidence="1">
        <name>Mg(2+)</name>
        <dbReference type="ChEBI" id="CHEBI:18420"/>
    </cofactor>
</comment>
<evidence type="ECO:0000313" key="8">
    <source>
        <dbReference type="Proteomes" id="UP000326557"/>
    </source>
</evidence>
<evidence type="ECO:0000259" key="6">
    <source>
        <dbReference type="PROSITE" id="PS50887"/>
    </source>
</evidence>
<sequence>MLASRPPLVSAKTGRPELMVILGSSLTVIAILSIVTFLLIREHANAQQAATRGATTIAQLINADVLRTVELYDLTLQGLIAASQRDDLKQVSAQIRHLVLFDRSTTARFKGDILLLDKHGEVLADSSQIEPKPGNFADRDYFLAHAFNRDTGMFISRPFKPRCDCDDSDEWRISFSRRISSAIGEFQGVAVASMRLSYFDQLFNSLSIGTDSALSIINDEGILLAQKPYLENDSIGKAFANRPNVVRILREGSGSFDSVSSVDQQRRLYTFSRVGNLPLTVIVALSGNEVFATWKRTAIAISVATGVLCIGLLWLTWLLCRELRLRHNAEQELAQLAATDALTGVANRRMLDQTLRHEWFRAQRSGKPLSVLMIDADHFKAFNDQHGHQAGDDALRALAKVIDEHVRRPTDLVARYGGEEFSVILAETDSAGAQQIAEHIRSAVEQLPFVAGVESPITVSIGISTWTPTTDTSLEQLLFAADKALYQAKESGRNRVVASV</sequence>
<protein>
    <recommendedName>
        <fullName evidence="3">diguanylate cyclase</fullName>
        <ecNumber evidence="3">2.7.7.65</ecNumber>
    </recommendedName>
</protein>
<name>A0A5E7EQA6_PSEFL</name>